<evidence type="ECO:0000256" key="1">
    <source>
        <dbReference type="SAM" id="MobiDB-lite"/>
    </source>
</evidence>
<feature type="chain" id="PRO_5010586439" description="DUF3575 domain-containing protein" evidence="2">
    <location>
        <begin position="26"/>
        <end position="465"/>
    </location>
</feature>
<dbReference type="STRING" id="28136.SAMN02745202_01806"/>
<feature type="region of interest" description="Disordered" evidence="1">
    <location>
        <begin position="342"/>
        <end position="418"/>
    </location>
</feature>
<organism evidence="3 4">
    <name type="scientific">Segatella oulorum</name>
    <dbReference type="NCBI Taxonomy" id="28136"/>
    <lineage>
        <taxon>Bacteria</taxon>
        <taxon>Pseudomonadati</taxon>
        <taxon>Bacteroidota</taxon>
        <taxon>Bacteroidia</taxon>
        <taxon>Bacteroidales</taxon>
        <taxon>Prevotellaceae</taxon>
        <taxon>Segatella</taxon>
    </lineage>
</organism>
<evidence type="ECO:0000313" key="3">
    <source>
        <dbReference type="EMBL" id="SKA02041.1"/>
    </source>
</evidence>
<keyword evidence="2" id="KW-0732">Signal</keyword>
<gene>
    <name evidence="3" type="ORF">SAMN02745202_01806</name>
</gene>
<protein>
    <recommendedName>
        <fullName evidence="5">DUF3575 domain-containing protein</fullName>
    </recommendedName>
</protein>
<dbReference type="AlphaFoldDB" id="A0A1T4QEV9"/>
<dbReference type="Proteomes" id="UP000190065">
    <property type="component" value="Unassembled WGS sequence"/>
</dbReference>
<dbReference type="Pfam" id="PF12099">
    <property type="entry name" value="DUF3575"/>
    <property type="match status" value="1"/>
</dbReference>
<reference evidence="3 4" key="1">
    <citation type="submission" date="2017-02" db="EMBL/GenBank/DDBJ databases">
        <authorList>
            <person name="Peterson S.W."/>
        </authorList>
    </citation>
    <scope>NUCLEOTIDE SEQUENCE [LARGE SCALE GENOMIC DNA]</scope>
    <source>
        <strain evidence="3 4">ATCC 43324</strain>
    </source>
</reference>
<dbReference type="InterPro" id="IPR021958">
    <property type="entry name" value="DUF3575"/>
</dbReference>
<evidence type="ECO:0000313" key="4">
    <source>
        <dbReference type="Proteomes" id="UP000190065"/>
    </source>
</evidence>
<dbReference type="eggNOG" id="COG2885">
    <property type="taxonomic scope" value="Bacteria"/>
</dbReference>
<evidence type="ECO:0008006" key="5">
    <source>
        <dbReference type="Google" id="ProtNLM"/>
    </source>
</evidence>
<proteinExistence type="predicted"/>
<name>A0A1T4QEV9_9BACT</name>
<sequence>MNYSKLCRWAACLALFLMFTATAGAQNLYYNKVDTLKFGQRFNFRTNTIDWLAMTPNVGVEFTLGNRNWSRWTVGVQGRVNWKEQNKETRYLVYDLYDGRIQLRKYWHAKKPTNIFYWGIYGGANKFDIKVGRTGRQGNALYGGLMFGYVKQLYGYMNGSSLDLDLGVNAGVVFADYKEYERVRHGHTEAYVDTRAKEGMKLTWNPWIYAASTDVLRASLIYHFGPKVYNKYKKRIDIDNDYRVKLAALKFRQDSLAAANKVARRQREDSLFKIDYEKRFEQQRIELEKKYQQDSLKQIRIATDKENKLRNDSLKLAKKVEDKQRDDSLRQAKRAEKLAKRLKALAPAATTTTTDSTATPVDSTSVPAATEEVPVDTTTTVPVDTTTTVPVDTTGVPVDTTGVPVDSTGVPTDSVPTTGSELARMLARKYDWRLHISDVDEQNLAYRRIDLPFLEAMLDEKNKMI</sequence>
<dbReference type="RefSeq" id="WP_025070431.1">
    <property type="nucleotide sequence ID" value="NZ_FUXK01000021.1"/>
</dbReference>
<evidence type="ECO:0000256" key="2">
    <source>
        <dbReference type="SAM" id="SignalP"/>
    </source>
</evidence>
<feature type="signal peptide" evidence="2">
    <location>
        <begin position="1"/>
        <end position="25"/>
    </location>
</feature>
<dbReference type="EMBL" id="FUXK01000021">
    <property type="protein sequence ID" value="SKA02041.1"/>
    <property type="molecule type" value="Genomic_DNA"/>
</dbReference>
<feature type="compositionally biased region" description="Low complexity" evidence="1">
    <location>
        <begin position="344"/>
        <end position="367"/>
    </location>
</feature>
<accession>A0A1T4QEV9</accession>
<feature type="compositionally biased region" description="Low complexity" evidence="1">
    <location>
        <begin position="375"/>
        <end position="412"/>
    </location>
</feature>